<dbReference type="PANTHER" id="PTHR30289">
    <property type="entry name" value="UNCHARACTERIZED PROTEIN YBCL-RELATED"/>
    <property type="match status" value="1"/>
</dbReference>
<reference evidence="1 2" key="1">
    <citation type="submission" date="2018-09" db="EMBL/GenBank/DDBJ databases">
        <title>Zymobacter palmae IAM14233 (=T109) whole genome analysis.</title>
        <authorList>
            <person name="Yanase H."/>
        </authorList>
    </citation>
    <scope>NUCLEOTIDE SEQUENCE [LARGE SCALE GENOMIC DNA]</scope>
    <source>
        <strain evidence="1 2">IAM14233</strain>
    </source>
</reference>
<accession>A0A348HBE1</accession>
<dbReference type="InterPro" id="IPR005247">
    <property type="entry name" value="YbhB_YbcL/LppC-like"/>
</dbReference>
<gene>
    <name evidence="1" type="ORF">ZBT109_0144</name>
</gene>
<dbReference type="EMBL" id="AP018933">
    <property type="protein sequence ID" value="BBG28943.1"/>
    <property type="molecule type" value="Genomic_DNA"/>
</dbReference>
<dbReference type="Gene3D" id="3.90.280.10">
    <property type="entry name" value="PEBP-like"/>
    <property type="match status" value="1"/>
</dbReference>
<protein>
    <submittedName>
        <fullName evidence="1">Phospholipid-binding protein</fullName>
    </submittedName>
</protein>
<dbReference type="AlphaFoldDB" id="A0A348HBE1"/>
<dbReference type="OrthoDB" id="9797506at2"/>
<dbReference type="Proteomes" id="UP000267342">
    <property type="component" value="Chromosome"/>
</dbReference>
<dbReference type="Pfam" id="PF01161">
    <property type="entry name" value="PBP"/>
    <property type="match status" value="1"/>
</dbReference>
<dbReference type="NCBIfam" id="TIGR00481">
    <property type="entry name" value="YbhB/YbcL family Raf kinase inhibitor-like protein"/>
    <property type="match status" value="1"/>
</dbReference>
<evidence type="ECO:0000313" key="2">
    <source>
        <dbReference type="Proteomes" id="UP000267342"/>
    </source>
</evidence>
<name>A0A348HBE1_9GAMM</name>
<keyword evidence="2" id="KW-1185">Reference proteome</keyword>
<proteinExistence type="predicted"/>
<sequence length="162" mass="17408">MTFRLLSDTLKDGQRLTKAQWAAYPGLEGDNLSPELHWENAPEGTRSFVVTVYDPDAPTGSGWWHWVVANIPADVTSLPEGAGSGRHPLPQGAVAVYNDSCTTDFAGAAPPPGHGDHRYIFTVHALKVASLDLPENPTPAQVGFRVHFNALASASFTTVFGR</sequence>
<evidence type="ECO:0000313" key="1">
    <source>
        <dbReference type="EMBL" id="BBG28943.1"/>
    </source>
</evidence>
<dbReference type="STRING" id="1123510.GCA_000620025_00233"/>
<dbReference type="InterPro" id="IPR008914">
    <property type="entry name" value="PEBP"/>
</dbReference>
<organism evidence="1 2">
    <name type="scientific">Zymobacter palmae</name>
    <dbReference type="NCBI Taxonomy" id="33074"/>
    <lineage>
        <taxon>Bacteria</taxon>
        <taxon>Pseudomonadati</taxon>
        <taxon>Pseudomonadota</taxon>
        <taxon>Gammaproteobacteria</taxon>
        <taxon>Oceanospirillales</taxon>
        <taxon>Halomonadaceae</taxon>
        <taxon>Zymobacter group</taxon>
        <taxon>Zymobacter</taxon>
    </lineage>
</organism>
<dbReference type="CDD" id="cd00865">
    <property type="entry name" value="PEBP_bact_arch"/>
    <property type="match status" value="1"/>
</dbReference>
<dbReference type="PANTHER" id="PTHR30289:SF1">
    <property type="entry name" value="PEBP (PHOSPHATIDYLETHANOLAMINE-BINDING PROTEIN) FAMILY PROTEIN"/>
    <property type="match status" value="1"/>
</dbReference>
<dbReference type="SUPFAM" id="SSF49777">
    <property type="entry name" value="PEBP-like"/>
    <property type="match status" value="1"/>
</dbReference>
<dbReference type="RefSeq" id="WP_027704467.1">
    <property type="nucleotide sequence ID" value="NZ_AP018933.1"/>
</dbReference>
<dbReference type="InterPro" id="IPR036610">
    <property type="entry name" value="PEBP-like_sf"/>
</dbReference>
<dbReference type="KEGG" id="zpl:ZBT109_0144"/>